<sequence>MRMRALLAAIGVVGAMVPMAVQATADTIVACEAPTVDMEFEQDYIDETRAGGEPILETLQDGTLLWGSHAGTTHFYSPTVADQTSAAFVQNYEGQTYQYWSDDDGATWHFSPRNAIQSAEQGSLAGVNNSGFSDPVFAEDMAGNVFISEINLANIAVSKSTDSGRTWTLQNFFGLTVSDRQWMAADEEDVVYMTANGFGGGSLGNTVPGAGNLGNYIYKSSDGGVTWSRGHSTGGSSSSDIKVDWNTGAVYQPQQSNGLRLAVWPNARAEDFSSTPTVEYHTIFDGYRQQSSIGPTIELDDAGNIYATWDQDSGNDDYPPGIYFAASQDGGKNWTEPVRVDEGPEHSFWPWLEVGAEGAVGIAWLENENIIASENAEDATADSAWHVMAAQTFDAFGNDDADCDVAGFNVVQASTAPVHHGTVCTGGTVCQARAVDRRLGDYFGNEIASGGGMVIAVSDTQQGGSVALPLGIRQVAGPSFTEPGVILVRD</sequence>
<dbReference type="InterPro" id="IPR015943">
    <property type="entry name" value="WD40/YVTN_repeat-like_dom_sf"/>
</dbReference>
<dbReference type="KEGG" id="euz:DVS28_a2091"/>
<evidence type="ECO:0000313" key="2">
    <source>
        <dbReference type="EMBL" id="AXV06775.1"/>
    </source>
</evidence>
<evidence type="ECO:0000256" key="1">
    <source>
        <dbReference type="SAM" id="SignalP"/>
    </source>
</evidence>
<gene>
    <name evidence="2" type="ORF">DVS28_a2091</name>
</gene>
<dbReference type="Gene3D" id="2.130.10.10">
    <property type="entry name" value="YVTN repeat-like/Quinoprotein amine dehydrogenase"/>
    <property type="match status" value="1"/>
</dbReference>
<feature type="signal peptide" evidence="1">
    <location>
        <begin position="1"/>
        <end position="23"/>
    </location>
</feature>
<feature type="chain" id="PRO_5038619020" description="Exo-alpha-sialidase" evidence="1">
    <location>
        <begin position="24"/>
        <end position="490"/>
    </location>
</feature>
<dbReference type="EMBL" id="CP031165">
    <property type="protein sequence ID" value="AXV06775.1"/>
    <property type="molecule type" value="Genomic_DNA"/>
</dbReference>
<organism evidence="2 3">
    <name type="scientific">Euzebya pacifica</name>
    <dbReference type="NCBI Taxonomy" id="1608957"/>
    <lineage>
        <taxon>Bacteria</taxon>
        <taxon>Bacillati</taxon>
        <taxon>Actinomycetota</taxon>
        <taxon>Nitriliruptoria</taxon>
        <taxon>Euzebyales</taxon>
    </lineage>
</organism>
<accession>A0A346XX28</accession>
<keyword evidence="1" id="KW-0732">Signal</keyword>
<keyword evidence="3" id="KW-1185">Reference proteome</keyword>
<evidence type="ECO:0008006" key="4">
    <source>
        <dbReference type="Google" id="ProtNLM"/>
    </source>
</evidence>
<dbReference type="InterPro" id="IPR036278">
    <property type="entry name" value="Sialidase_sf"/>
</dbReference>
<dbReference type="SUPFAM" id="SSF50939">
    <property type="entry name" value="Sialidases"/>
    <property type="match status" value="1"/>
</dbReference>
<name>A0A346XX28_9ACTN</name>
<dbReference type="Proteomes" id="UP000264006">
    <property type="component" value="Chromosome"/>
</dbReference>
<reference evidence="2 3" key="1">
    <citation type="submission" date="2018-09" db="EMBL/GenBank/DDBJ databases">
        <title>Complete genome sequence of Euzebya sp. DY32-46 isolated from seawater of Pacific Ocean.</title>
        <authorList>
            <person name="Xu L."/>
            <person name="Wu Y.-H."/>
            <person name="Xu X.-W."/>
        </authorList>
    </citation>
    <scope>NUCLEOTIDE SEQUENCE [LARGE SCALE GENOMIC DNA]</scope>
    <source>
        <strain evidence="2 3">DY32-46</strain>
    </source>
</reference>
<dbReference type="CDD" id="cd15482">
    <property type="entry name" value="Sialidase_non-viral"/>
    <property type="match status" value="1"/>
</dbReference>
<proteinExistence type="predicted"/>
<evidence type="ECO:0000313" key="3">
    <source>
        <dbReference type="Proteomes" id="UP000264006"/>
    </source>
</evidence>
<dbReference type="RefSeq" id="WP_216826538.1">
    <property type="nucleotide sequence ID" value="NZ_CP031165.1"/>
</dbReference>
<protein>
    <recommendedName>
        <fullName evidence="4">Exo-alpha-sialidase</fullName>
    </recommendedName>
</protein>
<dbReference type="AlphaFoldDB" id="A0A346XX28"/>